<evidence type="ECO:0000259" key="4">
    <source>
        <dbReference type="Pfam" id="PF20257"/>
    </source>
</evidence>
<reference evidence="11 12" key="1">
    <citation type="journal article" date="2015" name="Genome Announc.">
        <title>Complete Genome Sequences of Evolved Arsenate-Resistant Metallosphaera sedula Strains.</title>
        <authorList>
            <person name="Ai C."/>
            <person name="McCarthy S."/>
            <person name="Schackwitz W."/>
            <person name="Martin J."/>
            <person name="Lipzen A."/>
            <person name="Blum P."/>
        </authorList>
    </citation>
    <scope>NUCLEOTIDE SEQUENCE [LARGE SCALE GENOMIC DNA]</scope>
    <source>
        <strain evidence="7 12">ARS120-1</strain>
        <strain evidence="8 11">ARS120-2</strain>
        <strain evidence="5 14">ARS50-1</strain>
        <strain evidence="6 13">ARS50-2</strain>
    </source>
</reference>
<evidence type="ECO:0000256" key="1">
    <source>
        <dbReference type="ARBA" id="ARBA00022691"/>
    </source>
</evidence>
<dbReference type="EMBL" id="CP012174">
    <property type="protein sequence ID" value="AKV79684.1"/>
    <property type="molecule type" value="Genomic_DNA"/>
</dbReference>
<evidence type="ECO:0000259" key="3">
    <source>
        <dbReference type="Pfam" id="PF01887"/>
    </source>
</evidence>
<accession>A0A0K1T5E6</accession>
<dbReference type="InterPro" id="IPR023227">
    <property type="entry name" value="SAM_OH_AdoTrfase_C_sf"/>
</dbReference>
<evidence type="ECO:0000313" key="11">
    <source>
        <dbReference type="Proteomes" id="UP000061362"/>
    </source>
</evidence>
<dbReference type="Gene3D" id="3.40.50.10790">
    <property type="entry name" value="S-adenosyl-l-methionine hydroxide adenosyltransferase, N-terminal"/>
    <property type="match status" value="1"/>
</dbReference>
<dbReference type="Pfam" id="PF01887">
    <property type="entry name" value="SAM_HAT_N"/>
    <property type="match status" value="1"/>
</dbReference>
<dbReference type="Gene3D" id="2.40.30.90">
    <property type="entry name" value="Bacterial fluorinating enzyme like"/>
    <property type="match status" value="1"/>
</dbReference>
<evidence type="ECO:0000313" key="12">
    <source>
        <dbReference type="Proteomes" id="UP000062398"/>
    </source>
</evidence>
<evidence type="ECO:0000313" key="10">
    <source>
        <dbReference type="Proteomes" id="UP000056255"/>
    </source>
</evidence>
<dbReference type="SUPFAM" id="SSF101852">
    <property type="entry name" value="Bacterial fluorinating enzyme, C-terminal domain"/>
    <property type="match status" value="1"/>
</dbReference>
<evidence type="ECO:0008006" key="15">
    <source>
        <dbReference type="Google" id="ProtNLM"/>
    </source>
</evidence>
<organism evidence="9 10">
    <name type="scientific">Metallosphaera sedula</name>
    <dbReference type="NCBI Taxonomy" id="43687"/>
    <lineage>
        <taxon>Archaea</taxon>
        <taxon>Thermoproteota</taxon>
        <taxon>Thermoprotei</taxon>
        <taxon>Sulfolobales</taxon>
        <taxon>Sulfolobaceae</taxon>
        <taxon>Metallosphaera</taxon>
    </lineage>
</organism>
<feature type="domain" description="S-adenosyl-l-methionine hydroxide adenosyltransferase N-terminal" evidence="3">
    <location>
        <begin position="18"/>
        <end position="163"/>
    </location>
</feature>
<evidence type="ECO:0000313" key="13">
    <source>
        <dbReference type="Proteomes" id="UP000062475"/>
    </source>
</evidence>
<evidence type="ECO:0000313" key="7">
    <source>
        <dbReference type="EMBL" id="AKV79684.1"/>
    </source>
</evidence>
<proteinExistence type="inferred from homology"/>
<evidence type="ECO:0000313" key="5">
    <source>
        <dbReference type="EMBL" id="AKV75196.1"/>
    </source>
</evidence>
<dbReference type="EMBL" id="CP012175">
    <property type="protein sequence ID" value="AKV81929.1"/>
    <property type="molecule type" value="Genomic_DNA"/>
</dbReference>
<sequence>MKLSRNLTWSLRSRSLLAVLTDFGISDNYNGVMEAVIRRINKNVDVVYISPNSKNFNVIAGAYQLYTSYRYFRKYTTFLVVIDPGVGTRRRPLAVRTRNYFFVGPDNGVLLPAIREDGILKVHSIDNERIYLSREISNTFHGRDIFSVSAALLSRGVPIETLGTRVDETDLVKLNLESRRENGMICSKVFFVDHFGNVALSLRNVRIKLGEKAKIRTRDGTFTGIGARTFQEGGSDLIIYRNGYGFLELGLNKADASVVLNVKEGDDVCLEESILEDFSPFT</sequence>
<dbReference type="SUPFAM" id="SSF102522">
    <property type="entry name" value="Bacterial fluorinating enzyme, N-terminal domain"/>
    <property type="match status" value="1"/>
</dbReference>
<comment type="similarity">
    <text evidence="2">Belongs to the SAM hydrolase / SAM-dependent halogenase family.</text>
</comment>
<dbReference type="Proteomes" id="UP000061362">
    <property type="component" value="Chromosome"/>
</dbReference>
<dbReference type="Proteomes" id="UP000056255">
    <property type="component" value="Chromosome"/>
</dbReference>
<dbReference type="InterPro" id="IPR002747">
    <property type="entry name" value="SAM_OH_AdoTrfase"/>
</dbReference>
<dbReference type="EMBL" id="CP012172">
    <property type="protein sequence ID" value="AKV75196.1"/>
    <property type="molecule type" value="Genomic_DNA"/>
</dbReference>
<dbReference type="Proteomes" id="UP000062398">
    <property type="component" value="Chromosome"/>
</dbReference>
<protein>
    <recommendedName>
        <fullName evidence="15">Adenosyl-chloride synthase</fullName>
    </recommendedName>
</protein>
<dbReference type="PIRSF" id="PIRSF006779">
    <property type="entry name" value="UCP006779"/>
    <property type="match status" value="1"/>
</dbReference>
<evidence type="ECO:0000313" key="8">
    <source>
        <dbReference type="EMBL" id="AKV81929.1"/>
    </source>
</evidence>
<evidence type="ECO:0000313" key="9">
    <source>
        <dbReference type="EMBL" id="AKV82179.1"/>
    </source>
</evidence>
<dbReference type="InterPro" id="IPR046469">
    <property type="entry name" value="SAM_HAT_N"/>
</dbReference>
<dbReference type="Proteomes" id="UP000062475">
    <property type="component" value="Chromosome"/>
</dbReference>
<evidence type="ECO:0000256" key="2">
    <source>
        <dbReference type="ARBA" id="ARBA00024035"/>
    </source>
</evidence>
<evidence type="ECO:0000313" key="6">
    <source>
        <dbReference type="EMBL" id="AKV77432.1"/>
    </source>
</evidence>
<dbReference type="InterPro" id="IPR023228">
    <property type="entry name" value="SAM_OH_AdoTrfase_N_sf"/>
</dbReference>
<reference evidence="9 10" key="2">
    <citation type="submission" date="2015-07" db="EMBL/GenBank/DDBJ databases">
        <title>Physiological, transcriptional responses and genome re-sequencing of acid resistant extremely thermoacidophilic Metallosphaera sedula SARC-M1.</title>
        <authorList>
            <person name="Ai C."/>
            <person name="McCarthy S."/>
            <person name="Eckrich V."/>
            <person name="Rudrappa D."/>
            <person name="Qiu G."/>
            <person name="Blum P."/>
        </authorList>
    </citation>
    <scope>NUCLEOTIDE SEQUENCE [LARGE SCALE GENOMIC DNA]</scope>
    <source>
        <strain evidence="9 10">SARC-M1</strain>
    </source>
</reference>
<dbReference type="EMBL" id="CP012173">
    <property type="protein sequence ID" value="AKV77432.1"/>
    <property type="molecule type" value="Genomic_DNA"/>
</dbReference>
<dbReference type="EMBL" id="CP012176">
    <property type="protein sequence ID" value="AKV82179.1"/>
    <property type="molecule type" value="Genomic_DNA"/>
</dbReference>
<name>A0A0K1T5E6_9CREN</name>
<gene>
    <name evidence="5" type="ORF">MsedA_0006</name>
    <name evidence="6" type="ORF">MsedB_0006</name>
    <name evidence="7" type="ORF">MsedC_0005</name>
    <name evidence="8" type="ORF">MsedD_0006</name>
    <name evidence="9" type="ORF">MsedE_0006</name>
</gene>
<dbReference type="PANTHER" id="PTHR35092:SF1">
    <property type="entry name" value="CHLORINASE MJ1651"/>
    <property type="match status" value="1"/>
</dbReference>
<dbReference type="Pfam" id="PF20257">
    <property type="entry name" value="SAM_HAT_C"/>
    <property type="match status" value="1"/>
</dbReference>
<evidence type="ECO:0000313" key="14">
    <source>
        <dbReference type="Proteomes" id="UP000068832"/>
    </source>
</evidence>
<keyword evidence="1" id="KW-0949">S-adenosyl-L-methionine</keyword>
<dbReference type="AlphaFoldDB" id="A0A0K1T5E6"/>
<dbReference type="InterPro" id="IPR046470">
    <property type="entry name" value="SAM_HAT_C"/>
</dbReference>
<feature type="domain" description="S-adenosyl-l-methionine hydroxide adenosyltransferase C-terminal" evidence="4">
    <location>
        <begin position="188"/>
        <end position="268"/>
    </location>
</feature>
<dbReference type="Proteomes" id="UP000068832">
    <property type="component" value="Chromosome"/>
</dbReference>
<dbReference type="PANTHER" id="PTHR35092">
    <property type="entry name" value="CHLORINASE MJ1651"/>
    <property type="match status" value="1"/>
</dbReference>
<dbReference type="PATRIC" id="fig|43687.5.peg.6"/>